<evidence type="ECO:0000313" key="2">
    <source>
        <dbReference type="Proteomes" id="UP000240638"/>
    </source>
</evidence>
<reference evidence="1 2" key="1">
    <citation type="submission" date="2018-03" db="EMBL/GenBank/DDBJ databases">
        <title>Whole genome analyses suggest that Burkholderia sensu lato contains two further novel genera in the rhizoxinica-symbiotica group Mycetohabitans gen. nov., and Trinickia gen. nov.: implications for the evolution of diazotrophy and nodulation in the Burkholderiaceae.</title>
        <authorList>
            <person name="Estrada De Los Santos P."/>
            <person name="Palmer M."/>
            <person name="Chavez-Ramirez B."/>
            <person name="Steenkamp E.T."/>
            <person name="Hirsch A.M."/>
            <person name="Manyaka P."/>
            <person name="Maluk M."/>
            <person name="Lafos M."/>
            <person name="Crook M."/>
            <person name="Gross E."/>
            <person name="Simon M.F."/>
            <person name="Bueno Dos Reis Junior F."/>
            <person name="Poole P.S."/>
            <person name="Venter S.N."/>
            <person name="James E.K."/>
        </authorList>
    </citation>
    <scope>NUCLEOTIDE SEQUENCE [LARGE SCALE GENOMIC DNA]</scope>
    <source>
        <strain evidence="1 2">JPY-366</strain>
    </source>
</reference>
<dbReference type="Proteomes" id="UP000240638">
    <property type="component" value="Unassembled WGS sequence"/>
</dbReference>
<proteinExistence type="predicted"/>
<dbReference type="EMBL" id="PYUC01000009">
    <property type="protein sequence ID" value="PTB19285.1"/>
    <property type="molecule type" value="Genomic_DNA"/>
</dbReference>
<protein>
    <recommendedName>
        <fullName evidence="3">Adenylate kinase</fullName>
    </recommendedName>
</protein>
<evidence type="ECO:0000313" key="1">
    <source>
        <dbReference type="EMBL" id="PTB19285.1"/>
    </source>
</evidence>
<dbReference type="SUPFAM" id="SSF52540">
    <property type="entry name" value="P-loop containing nucleoside triphosphate hydrolases"/>
    <property type="match status" value="1"/>
</dbReference>
<evidence type="ECO:0008006" key="3">
    <source>
        <dbReference type="Google" id="ProtNLM"/>
    </source>
</evidence>
<organism evidence="1 2">
    <name type="scientific">Trinickia symbiotica</name>
    <dbReference type="NCBI Taxonomy" id="863227"/>
    <lineage>
        <taxon>Bacteria</taxon>
        <taxon>Pseudomonadati</taxon>
        <taxon>Pseudomonadota</taxon>
        <taxon>Betaproteobacteria</taxon>
        <taxon>Burkholderiales</taxon>
        <taxon>Burkholderiaceae</taxon>
        <taxon>Trinickia</taxon>
    </lineage>
</organism>
<sequence length="178" mass="19290">MKRLLLLSGPMRSGKTSVAEVLERNYGFSGISTGGYLKSCLPSGGDVTRSSLQDLGDRLDLETDFAWVIDAVAVPAMVAAPTTESWLLDAVRKPRQIERFRALFPNVLRHVHLHAPESTLQTRYVAGISPRAPAYTLAIAHPNEVAARSLGDFADQAFDTAQASASEIAAQIVDLWRG</sequence>
<dbReference type="Gene3D" id="3.40.50.300">
    <property type="entry name" value="P-loop containing nucleotide triphosphate hydrolases"/>
    <property type="match status" value="1"/>
</dbReference>
<dbReference type="AlphaFoldDB" id="A0A2T3XS03"/>
<dbReference type="InterPro" id="IPR027417">
    <property type="entry name" value="P-loop_NTPase"/>
</dbReference>
<gene>
    <name evidence="1" type="ORF">C9I57_18855</name>
</gene>
<comment type="caution">
    <text evidence="1">The sequence shown here is derived from an EMBL/GenBank/DDBJ whole genome shotgun (WGS) entry which is preliminary data.</text>
</comment>
<accession>A0A2T3XS03</accession>
<name>A0A2T3XS03_9BURK</name>